<dbReference type="InterPro" id="IPR001007">
    <property type="entry name" value="VWF_dom"/>
</dbReference>
<feature type="signal peptide" evidence="3">
    <location>
        <begin position="1"/>
        <end position="21"/>
    </location>
</feature>
<dbReference type="AlphaFoldDB" id="A0A8C5MHZ0"/>
<dbReference type="PROSITE" id="PS01208">
    <property type="entry name" value="VWFC_1"/>
    <property type="match status" value="1"/>
</dbReference>
<proteinExistence type="predicted"/>
<sequence length="595" mass="65812">MLPDNRNYMLLFFFLLPYVAFKCPTGKVYDACGPMHTSTCEHSVLPTVANDLTEGCFCPAGTKLFNSYSDICVATCSCVGPDGMPKNVSEKWISNCQECVCEATSLSVQCKPMTCAKPAPITCDKEGSIIVERPNPDQPCCTINECSCNSSNCLNKIHSCPLGFEVDPVLADGDCCPTYDCRPTVTCVAHDTIYQPGHKIPPTKDSCEDCFCTHEKDPETLLNLVKCDPIPCTKVCEKGYTYKEKAGQCCGDCVQVACVMQMDVDQNTVVIQPGETWYSSVDKCSYFECNKSNEHFVIMSVSKECTVASESDCAQGYVYKKDGDQCCGTCVQEACIMKLKDNSIKVLKPGDVWNPPNEVCNYYECHIIKDVPNDQYVPVEVRRKCDVVKCETGYEYKIKSGECCGGCIKVACTMTMNDNITITLQPGEEYIPQDEKCISYTCSNTYEVLTTKEICPYFNPAECLEGTITLSKNGCCKTCETVGCQVRKQSTVLKTSTCQSDQAVELTYCEGRCKTTSKYSSDANSMQHSCSCCQEKKTSKREVSLKCLDGSSSSYSYIYVEECGCTTTECEKDSQTSTQQEQQVETDQDQQQLVT</sequence>
<feature type="chain" id="PRO_5033982146" evidence="3">
    <location>
        <begin position="22"/>
        <end position="595"/>
    </location>
</feature>
<dbReference type="Proteomes" id="UP000694569">
    <property type="component" value="Unplaced"/>
</dbReference>
<keyword evidence="7" id="KW-1185">Reference proteome</keyword>
<feature type="disulfide bond" evidence="2">
    <location>
        <begin position="509"/>
        <end position="563"/>
    </location>
</feature>
<feature type="disulfide bond" evidence="2">
    <location>
        <begin position="498"/>
        <end position="547"/>
    </location>
</feature>
<dbReference type="SUPFAM" id="SSF57567">
    <property type="entry name" value="Serine protease inhibitors"/>
    <property type="match status" value="1"/>
</dbReference>
<reference evidence="6" key="2">
    <citation type="submission" date="2025-09" db="UniProtKB">
        <authorList>
            <consortium name="Ensembl"/>
        </authorList>
    </citation>
    <scope>IDENTIFICATION</scope>
</reference>
<accession>A0A8C5MHZ0</accession>
<comment type="caution">
    <text evidence="2">Lacks conserved residue(s) required for the propagation of feature annotation.</text>
</comment>
<feature type="domain" description="VWFC" evidence="5">
    <location>
        <begin position="185"/>
        <end position="254"/>
    </location>
</feature>
<dbReference type="PROSITE" id="PS50184">
    <property type="entry name" value="VWFC_2"/>
    <property type="match status" value="2"/>
</dbReference>
<name>A0A8C5MHZ0_9ANUR</name>
<evidence type="ECO:0000256" key="1">
    <source>
        <dbReference type="ARBA" id="ARBA00023157"/>
    </source>
</evidence>
<evidence type="ECO:0000313" key="7">
    <source>
        <dbReference type="Proteomes" id="UP000694569"/>
    </source>
</evidence>
<evidence type="ECO:0000256" key="2">
    <source>
        <dbReference type="PROSITE-ProRule" id="PRU00039"/>
    </source>
</evidence>
<dbReference type="OrthoDB" id="9047571at2759"/>
<feature type="disulfide bond" evidence="2">
    <location>
        <begin position="513"/>
        <end position="565"/>
    </location>
</feature>
<dbReference type="PANTHER" id="PTHR11339">
    <property type="entry name" value="EXTRACELLULAR MATRIX GLYCOPROTEIN RELATED"/>
    <property type="match status" value="1"/>
</dbReference>
<dbReference type="InterPro" id="IPR036084">
    <property type="entry name" value="Ser_inhib-like_sf"/>
</dbReference>
<evidence type="ECO:0000259" key="5">
    <source>
        <dbReference type="PROSITE" id="PS50184"/>
    </source>
</evidence>
<dbReference type="GO" id="GO:0031012">
    <property type="term" value="C:extracellular matrix"/>
    <property type="evidence" value="ECO:0007669"/>
    <property type="project" value="TreeGrafter"/>
</dbReference>
<keyword evidence="1 2" id="KW-1015">Disulfide bond</keyword>
<dbReference type="SMART" id="SM00214">
    <property type="entry name" value="VWC"/>
    <property type="match status" value="3"/>
</dbReference>
<dbReference type="PANTHER" id="PTHR11339:SF386">
    <property type="entry name" value="HEMOLECTIN, ISOFORM A"/>
    <property type="match status" value="1"/>
</dbReference>
<dbReference type="PROSITE" id="PS01185">
    <property type="entry name" value="CTCK_1"/>
    <property type="match status" value="1"/>
</dbReference>
<reference evidence="6" key="1">
    <citation type="submission" date="2025-08" db="UniProtKB">
        <authorList>
            <consortium name="Ensembl"/>
        </authorList>
    </citation>
    <scope>IDENTIFICATION</scope>
</reference>
<feature type="domain" description="VWFC" evidence="5">
    <location>
        <begin position="76"/>
        <end position="147"/>
    </location>
</feature>
<evidence type="ECO:0000256" key="3">
    <source>
        <dbReference type="SAM" id="SignalP"/>
    </source>
</evidence>
<protein>
    <submittedName>
        <fullName evidence="6">Uncharacterized protein</fullName>
    </submittedName>
</protein>
<dbReference type="InterPro" id="IPR050780">
    <property type="entry name" value="Mucin_vWF_Thrombospondin_sf"/>
</dbReference>
<dbReference type="InterPro" id="IPR006207">
    <property type="entry name" value="Cys_knot_C"/>
</dbReference>
<keyword evidence="3" id="KW-0732">Signal</keyword>
<dbReference type="Ensembl" id="ENSLLET00000014927.1">
    <property type="protein sequence ID" value="ENSLLEP00000014364.1"/>
    <property type="gene ID" value="ENSLLEG00000009129.1"/>
</dbReference>
<organism evidence="6 7">
    <name type="scientific">Leptobrachium leishanense</name>
    <name type="common">Leishan spiny toad</name>
    <dbReference type="NCBI Taxonomy" id="445787"/>
    <lineage>
        <taxon>Eukaryota</taxon>
        <taxon>Metazoa</taxon>
        <taxon>Chordata</taxon>
        <taxon>Craniata</taxon>
        <taxon>Vertebrata</taxon>
        <taxon>Euteleostomi</taxon>
        <taxon>Amphibia</taxon>
        <taxon>Batrachia</taxon>
        <taxon>Anura</taxon>
        <taxon>Pelobatoidea</taxon>
        <taxon>Megophryidae</taxon>
        <taxon>Leptobrachium</taxon>
    </lineage>
</organism>
<dbReference type="Gene3D" id="2.10.25.10">
    <property type="entry name" value="Laminin"/>
    <property type="match status" value="1"/>
</dbReference>
<dbReference type="GO" id="GO:0005615">
    <property type="term" value="C:extracellular space"/>
    <property type="evidence" value="ECO:0007669"/>
    <property type="project" value="TreeGrafter"/>
</dbReference>
<evidence type="ECO:0000259" key="4">
    <source>
        <dbReference type="PROSITE" id="PS01225"/>
    </source>
</evidence>
<evidence type="ECO:0000313" key="6">
    <source>
        <dbReference type="Ensembl" id="ENSLLEP00000014364.1"/>
    </source>
</evidence>
<dbReference type="PROSITE" id="PS01225">
    <property type="entry name" value="CTCK_2"/>
    <property type="match status" value="1"/>
</dbReference>
<dbReference type="SMART" id="SM00041">
    <property type="entry name" value="CT"/>
    <property type="match status" value="1"/>
</dbReference>
<feature type="domain" description="CTCK" evidence="4">
    <location>
        <begin position="476"/>
        <end position="571"/>
    </location>
</feature>
<dbReference type="GeneTree" id="ENSGT00940000163235"/>